<dbReference type="Proteomes" id="UP000295764">
    <property type="component" value="Unassembled WGS sequence"/>
</dbReference>
<name>A0A4R6DLU7_9MICO</name>
<evidence type="ECO:0000313" key="2">
    <source>
        <dbReference type="Proteomes" id="UP000295764"/>
    </source>
</evidence>
<protein>
    <submittedName>
        <fullName evidence="1">Uncharacterized protein</fullName>
    </submittedName>
</protein>
<dbReference type="OrthoDB" id="5019599at2"/>
<dbReference type="AlphaFoldDB" id="A0A4R6DLU7"/>
<accession>A0A4R6DLU7</accession>
<comment type="caution">
    <text evidence="1">The sequence shown here is derived from an EMBL/GenBank/DDBJ whole genome shotgun (WGS) entry which is preliminary data.</text>
</comment>
<dbReference type="EMBL" id="SNVW01000002">
    <property type="protein sequence ID" value="TDN45733.1"/>
    <property type="molecule type" value="Genomic_DNA"/>
</dbReference>
<proteinExistence type="predicted"/>
<evidence type="ECO:0000313" key="1">
    <source>
        <dbReference type="EMBL" id="TDN45733.1"/>
    </source>
</evidence>
<dbReference type="RefSeq" id="WP_133518702.1">
    <property type="nucleotide sequence ID" value="NZ_SNVW01000002.1"/>
</dbReference>
<reference evidence="1 2" key="1">
    <citation type="submission" date="2019-03" db="EMBL/GenBank/DDBJ databases">
        <title>Genomic analyses of the natural microbiome of Caenorhabditis elegans.</title>
        <authorList>
            <person name="Samuel B."/>
        </authorList>
    </citation>
    <scope>NUCLEOTIDE SEQUENCE [LARGE SCALE GENOMIC DNA]</scope>
    <source>
        <strain evidence="1 2">JUb65</strain>
    </source>
</reference>
<gene>
    <name evidence="1" type="ORF">EDF64_102142</name>
</gene>
<sequence>MPREVIILSAESPSSLALIEAGADIAPDLRARTLERVVTEFVDDRGAAVLSVQMPERIENPAEIARLAPWATLEAPVWWTEAWVPWGPAGEVGVAIVRAFAAAVDAQLIVEDGT</sequence>
<organism evidence="1 2">
    <name type="scientific">Curtobacterium flaccumfaciens</name>
    <dbReference type="NCBI Taxonomy" id="2035"/>
    <lineage>
        <taxon>Bacteria</taxon>
        <taxon>Bacillati</taxon>
        <taxon>Actinomycetota</taxon>
        <taxon>Actinomycetes</taxon>
        <taxon>Micrococcales</taxon>
        <taxon>Microbacteriaceae</taxon>
        <taxon>Curtobacterium</taxon>
    </lineage>
</organism>